<dbReference type="CDD" id="cd02440">
    <property type="entry name" value="AdoMet_MTases"/>
    <property type="match status" value="1"/>
</dbReference>
<feature type="region of interest" description="Disordered" evidence="5">
    <location>
        <begin position="1296"/>
        <end position="1322"/>
    </location>
</feature>
<dbReference type="Proteomes" id="UP001295423">
    <property type="component" value="Unassembled WGS sequence"/>
</dbReference>
<gene>
    <name evidence="8" type="ORF">CYCCA115_LOCUS13671</name>
</gene>
<protein>
    <recommendedName>
        <fullName evidence="7">PABS domain-containing protein</fullName>
    </recommendedName>
</protein>
<dbReference type="PANTHER" id="PTHR43317:SF1">
    <property type="entry name" value="THERMOSPERMINE SYNTHASE ACAULIS5"/>
    <property type="match status" value="1"/>
</dbReference>
<name>A0AAD2JHZ1_9STRA</name>
<dbReference type="InterPro" id="IPR029063">
    <property type="entry name" value="SAM-dependent_MTases_sf"/>
</dbReference>
<reference evidence="8" key="1">
    <citation type="submission" date="2023-08" db="EMBL/GenBank/DDBJ databases">
        <authorList>
            <person name="Audoor S."/>
            <person name="Bilcke G."/>
        </authorList>
    </citation>
    <scope>NUCLEOTIDE SEQUENCE</scope>
</reference>
<comment type="similarity">
    <text evidence="1">Belongs to the spermidine/spermine synthase family.</text>
</comment>
<keyword evidence="6" id="KW-0732">Signal</keyword>
<dbReference type="Gene3D" id="3.40.50.150">
    <property type="entry name" value="Vaccinia Virus protein VP39"/>
    <property type="match status" value="1"/>
</dbReference>
<evidence type="ECO:0000313" key="9">
    <source>
        <dbReference type="Proteomes" id="UP001295423"/>
    </source>
</evidence>
<dbReference type="GO" id="GO:0010487">
    <property type="term" value="F:thermospermine synthase activity"/>
    <property type="evidence" value="ECO:0007669"/>
    <property type="project" value="TreeGrafter"/>
</dbReference>
<evidence type="ECO:0000256" key="6">
    <source>
        <dbReference type="SAM" id="SignalP"/>
    </source>
</evidence>
<evidence type="ECO:0000313" key="8">
    <source>
        <dbReference type="EMBL" id="CAJ1952697.1"/>
    </source>
</evidence>
<dbReference type="Gene3D" id="3.90.1410.10">
    <property type="entry name" value="set domain protein methyltransferase, domain 1"/>
    <property type="match status" value="1"/>
</dbReference>
<dbReference type="SUPFAM" id="SSF53335">
    <property type="entry name" value="S-adenosyl-L-methionine-dependent methyltransferases"/>
    <property type="match status" value="1"/>
</dbReference>
<accession>A0AAD2JHZ1</accession>
<organism evidence="8 9">
    <name type="scientific">Cylindrotheca closterium</name>
    <dbReference type="NCBI Taxonomy" id="2856"/>
    <lineage>
        <taxon>Eukaryota</taxon>
        <taxon>Sar</taxon>
        <taxon>Stramenopiles</taxon>
        <taxon>Ochrophyta</taxon>
        <taxon>Bacillariophyta</taxon>
        <taxon>Bacillariophyceae</taxon>
        <taxon>Bacillariophycidae</taxon>
        <taxon>Bacillariales</taxon>
        <taxon>Bacillariaceae</taxon>
        <taxon>Cylindrotheca</taxon>
    </lineage>
</organism>
<feature type="active site" description="Proton acceptor" evidence="4">
    <location>
        <position position="664"/>
    </location>
</feature>
<dbReference type="PANTHER" id="PTHR43317">
    <property type="entry name" value="THERMOSPERMINE SYNTHASE ACAULIS5"/>
    <property type="match status" value="1"/>
</dbReference>
<keyword evidence="3 4" id="KW-0620">Polyamine biosynthesis</keyword>
<dbReference type="InterPro" id="IPR030374">
    <property type="entry name" value="PABS"/>
</dbReference>
<dbReference type="SUPFAM" id="SSF82199">
    <property type="entry name" value="SET domain"/>
    <property type="match status" value="1"/>
</dbReference>
<dbReference type="Pfam" id="PF01564">
    <property type="entry name" value="Spermine_synth"/>
    <property type="match status" value="1"/>
</dbReference>
<evidence type="ECO:0000256" key="4">
    <source>
        <dbReference type="PROSITE-ProRule" id="PRU00354"/>
    </source>
</evidence>
<feature type="chain" id="PRO_5041931993" description="PABS domain-containing protein" evidence="6">
    <location>
        <begin position="34"/>
        <end position="1322"/>
    </location>
</feature>
<evidence type="ECO:0000256" key="1">
    <source>
        <dbReference type="ARBA" id="ARBA00007867"/>
    </source>
</evidence>
<feature type="signal peptide" evidence="6">
    <location>
        <begin position="1"/>
        <end position="33"/>
    </location>
</feature>
<dbReference type="PROSITE" id="PS51006">
    <property type="entry name" value="PABS_2"/>
    <property type="match status" value="1"/>
</dbReference>
<dbReference type="InterPro" id="IPR046341">
    <property type="entry name" value="SET_dom_sf"/>
</dbReference>
<keyword evidence="9" id="KW-1185">Reference proteome</keyword>
<keyword evidence="2 4" id="KW-0808">Transferase</keyword>
<evidence type="ECO:0000256" key="2">
    <source>
        <dbReference type="ARBA" id="ARBA00022679"/>
    </source>
</evidence>
<evidence type="ECO:0000256" key="3">
    <source>
        <dbReference type="ARBA" id="ARBA00023115"/>
    </source>
</evidence>
<proteinExistence type="inferred from homology"/>
<dbReference type="GO" id="GO:0006596">
    <property type="term" value="P:polyamine biosynthetic process"/>
    <property type="evidence" value="ECO:0007669"/>
    <property type="project" value="UniProtKB-UniRule"/>
</dbReference>
<sequence>MSTASISMTHVSLQRFPFLIITIIIMALHCANAFDMDDLIETPQSAECLEHALYLVKFVKREGGTFNDEVQELKLTPDYGIGPQTASSGAKIGVYAKETIEEGTVLSRVPWKIVIDDQDIPSYAEDKEEERAGLLEHAKLDPEVIAANEAYVASLPNMACPTFRNLLREVLMDGASKVAPYFHYLYSARRTLPAHYGKHSKKMLEQLLMKQTDEELPLLDSLESLFLNKKHFDLCDKLPSHKHTGAFIEREAVARLVAQFAAHGGLMIPTLDFYGHRNGKYLNTNVTVKKGEYVEIVASRKIEVGEGIYTSYSDCEGCDPQHKHYDMPDLFRDHGYLERYPQRWAIPGECVYIEYNGNVTSGEVTPPKFLYDYQTDIVEREGGKLYWRFSEPEQIIVIDKNETDGSFILTWDQFSADPEDPTDIVEAWPAYREELRRIQRLKKLDWLLYDQETLAEVHSHEWDNIHSLHQAYVDVLEQAILYIEKFQAGKSKMVGHYDDFVHEGDGTTYNELDCQSSELIDFLTYEPYEKKQSNYQLMDWTKREADNDTCLHLDDMLQICSSYRPHYHEFFIHFPAQYVEKVKRVIYLGSGDAMLLHEILKYPDLEKVVGLELDQDITRTSFRYFKTQPHYDDPRVEWWYGDATKTLPLLPKSYWGSFDLVLVDLSETVVSMDVTGQHDILDVLENLLKPEGVLLENELYIDKFTNHFDHTIHIFYGSPKVCTQVLTLASNKVDFLHQPLTDHGIDNYLVHTPKEEQDKYTYIHDYLKSYASKEQCNAKKDLGVVQGKPAGVLEVVNYEGIQNMPGDKLEKKLFAVAKKLGFTTHSVATPTLGGYAFVSMNEGYIFIRCWQEKNYCAADFNLWGAFSKRNALRRAFRQVFKATTVSDYRVVVQGMYGSKTLKKDQEEIGIRFSQNRFCGVKDVKAGAKITEKTVKTLAVETANVLDEANKYAVVICGEIAGEKCVISEAMANNKDYRDVLTIYTCPEIAKMNLTEDASKVEDMYDCELQVLDQLFELPPIDLVLIDDSVPFSMMQVFASILGMPEKRTALFKPKHLIALPFTHTSNYKARFLAERYRLEQKNLISGTTFIVEGDEDKLGWVVAFVGDDYSMFKLEQMEGRLKEALPNLDVEIRTSIGGKKHTEKDLEYESWTFEPEKYDSSPNEIQNTEQESLGRQSIVQLNWSDENAGIYTSLALLQNTLQAMKFTPQRFSTFKDVGDGGGAFSTFTEGSAVLVYDGKEGLVLNLFLFDDAKAVADKFIDTFKAKSNGTLEGWLRDDQPRGVGRVVNFSDEIKASKTGGTKVAPGSEARSAEDTAYQTEEL</sequence>
<evidence type="ECO:0000256" key="5">
    <source>
        <dbReference type="SAM" id="MobiDB-lite"/>
    </source>
</evidence>
<feature type="domain" description="PABS" evidence="7">
    <location>
        <begin position="506"/>
        <end position="666"/>
    </location>
</feature>
<evidence type="ECO:0000259" key="7">
    <source>
        <dbReference type="PROSITE" id="PS51006"/>
    </source>
</evidence>
<comment type="caution">
    <text evidence="8">The sequence shown here is derived from an EMBL/GenBank/DDBJ whole genome shotgun (WGS) entry which is preliminary data.</text>
</comment>
<dbReference type="EMBL" id="CAKOGP040001814">
    <property type="protein sequence ID" value="CAJ1952697.1"/>
    <property type="molecule type" value="Genomic_DNA"/>
</dbReference>